<gene>
    <name evidence="2" type="ORF">KQX54_016688</name>
</gene>
<accession>A0AAV7ISN1</accession>
<keyword evidence="3" id="KW-1185">Reference proteome</keyword>
<feature type="compositionally biased region" description="Polar residues" evidence="1">
    <location>
        <begin position="42"/>
        <end position="65"/>
    </location>
</feature>
<name>A0AAV7ISN1_COTGL</name>
<proteinExistence type="predicted"/>
<sequence>MRRKGAHKSREPVKESRSSRTGDSETAMRREDACQPKYNGRGSRSSRTNNKAHSLGKSKSSTSQGRRLDRLNLAFNFDLTWLVEISNQSKPPLDTVKVKFNSNHYHIGLLK</sequence>
<feature type="compositionally biased region" description="Basic and acidic residues" evidence="1">
    <location>
        <begin position="8"/>
        <end position="34"/>
    </location>
</feature>
<dbReference type="Proteomes" id="UP000826195">
    <property type="component" value="Unassembled WGS sequence"/>
</dbReference>
<evidence type="ECO:0000313" key="3">
    <source>
        <dbReference type="Proteomes" id="UP000826195"/>
    </source>
</evidence>
<evidence type="ECO:0000313" key="2">
    <source>
        <dbReference type="EMBL" id="KAH0555274.1"/>
    </source>
</evidence>
<comment type="caution">
    <text evidence="2">The sequence shown here is derived from an EMBL/GenBank/DDBJ whole genome shotgun (WGS) entry which is preliminary data.</text>
</comment>
<dbReference type="AlphaFoldDB" id="A0AAV7ISN1"/>
<protein>
    <submittedName>
        <fullName evidence="2">Uncharacterized protein</fullName>
    </submittedName>
</protein>
<reference evidence="2 3" key="1">
    <citation type="journal article" date="2021" name="J. Hered.">
        <title>A chromosome-level genome assembly of the parasitoid wasp, Cotesia glomerata (Hymenoptera: Braconidae).</title>
        <authorList>
            <person name="Pinto B.J."/>
            <person name="Weis J.J."/>
            <person name="Gamble T."/>
            <person name="Ode P.J."/>
            <person name="Paul R."/>
            <person name="Zaspel J.M."/>
        </authorList>
    </citation>
    <scope>NUCLEOTIDE SEQUENCE [LARGE SCALE GENOMIC DNA]</scope>
    <source>
        <strain evidence="2">CgM1</strain>
    </source>
</reference>
<dbReference type="EMBL" id="JAHXZJ010001119">
    <property type="protein sequence ID" value="KAH0555274.1"/>
    <property type="molecule type" value="Genomic_DNA"/>
</dbReference>
<evidence type="ECO:0000256" key="1">
    <source>
        <dbReference type="SAM" id="MobiDB-lite"/>
    </source>
</evidence>
<feature type="region of interest" description="Disordered" evidence="1">
    <location>
        <begin position="1"/>
        <end position="67"/>
    </location>
</feature>
<organism evidence="2 3">
    <name type="scientific">Cotesia glomerata</name>
    <name type="common">Lepidopteran parasitic wasp</name>
    <name type="synonym">Apanteles glomeratus</name>
    <dbReference type="NCBI Taxonomy" id="32391"/>
    <lineage>
        <taxon>Eukaryota</taxon>
        <taxon>Metazoa</taxon>
        <taxon>Ecdysozoa</taxon>
        <taxon>Arthropoda</taxon>
        <taxon>Hexapoda</taxon>
        <taxon>Insecta</taxon>
        <taxon>Pterygota</taxon>
        <taxon>Neoptera</taxon>
        <taxon>Endopterygota</taxon>
        <taxon>Hymenoptera</taxon>
        <taxon>Apocrita</taxon>
        <taxon>Ichneumonoidea</taxon>
        <taxon>Braconidae</taxon>
        <taxon>Microgastrinae</taxon>
        <taxon>Cotesia</taxon>
    </lineage>
</organism>